<evidence type="ECO:0000313" key="9">
    <source>
        <dbReference type="EMBL" id="HJB40658.1"/>
    </source>
</evidence>
<keyword evidence="6" id="KW-0597">Phosphoprotein</keyword>
<evidence type="ECO:0000256" key="4">
    <source>
        <dbReference type="ARBA" id="ARBA00023163"/>
    </source>
</evidence>
<name>A0A9D2M5B1_9FIRM</name>
<organism evidence="9 10">
    <name type="scientific">Candidatus Ruthenibacterium avium</name>
    <dbReference type="NCBI Taxonomy" id="2838751"/>
    <lineage>
        <taxon>Bacteria</taxon>
        <taxon>Bacillati</taxon>
        <taxon>Bacillota</taxon>
        <taxon>Clostridia</taxon>
        <taxon>Eubacteriales</taxon>
        <taxon>Oscillospiraceae</taxon>
        <taxon>Ruthenibacterium</taxon>
    </lineage>
</organism>
<dbReference type="Gene3D" id="1.10.10.60">
    <property type="entry name" value="Homeodomain-like"/>
    <property type="match status" value="2"/>
</dbReference>
<proteinExistence type="predicted"/>
<dbReference type="Pfam" id="PF12833">
    <property type="entry name" value="HTH_18"/>
    <property type="match status" value="1"/>
</dbReference>
<feature type="domain" description="Response regulatory" evidence="8">
    <location>
        <begin position="5"/>
        <end position="122"/>
    </location>
</feature>
<dbReference type="PANTHER" id="PTHR43280">
    <property type="entry name" value="ARAC-FAMILY TRANSCRIPTIONAL REGULATOR"/>
    <property type="match status" value="1"/>
</dbReference>
<evidence type="ECO:0000256" key="6">
    <source>
        <dbReference type="PROSITE-ProRule" id="PRU00169"/>
    </source>
</evidence>
<keyword evidence="3" id="KW-0238">DNA-binding</keyword>
<dbReference type="Pfam" id="PF17853">
    <property type="entry name" value="GGDEF_2"/>
    <property type="match status" value="1"/>
</dbReference>
<evidence type="ECO:0000256" key="1">
    <source>
        <dbReference type="ARBA" id="ARBA00018672"/>
    </source>
</evidence>
<feature type="domain" description="HTH araC/xylS-type" evidence="7">
    <location>
        <begin position="429"/>
        <end position="528"/>
    </location>
</feature>
<comment type="function">
    <text evidence="5">May play the central regulatory role in sporulation. It may be an element of the effector pathway responsible for the activation of sporulation genes in response to nutritional stress. Spo0A may act in concert with spo0H (a sigma factor) to control the expression of some genes that are critical to the sporulation process.</text>
</comment>
<feature type="modified residue" description="4-aspartylphosphate" evidence="6">
    <location>
        <position position="57"/>
    </location>
</feature>
<dbReference type="CDD" id="cd17536">
    <property type="entry name" value="REC_YesN-like"/>
    <property type="match status" value="1"/>
</dbReference>
<evidence type="ECO:0000259" key="7">
    <source>
        <dbReference type="PROSITE" id="PS01124"/>
    </source>
</evidence>
<dbReference type="SUPFAM" id="SSF46689">
    <property type="entry name" value="Homeodomain-like"/>
    <property type="match status" value="2"/>
</dbReference>
<evidence type="ECO:0000256" key="5">
    <source>
        <dbReference type="ARBA" id="ARBA00024867"/>
    </source>
</evidence>
<reference evidence="9" key="2">
    <citation type="submission" date="2021-04" db="EMBL/GenBank/DDBJ databases">
        <authorList>
            <person name="Gilroy R."/>
        </authorList>
    </citation>
    <scope>NUCLEOTIDE SEQUENCE</scope>
    <source>
        <strain evidence="9">ChiBcec8-14828</strain>
    </source>
</reference>
<evidence type="ECO:0000259" key="8">
    <source>
        <dbReference type="PROSITE" id="PS50110"/>
    </source>
</evidence>
<evidence type="ECO:0000313" key="10">
    <source>
        <dbReference type="Proteomes" id="UP000824209"/>
    </source>
</evidence>
<dbReference type="InterPro" id="IPR001789">
    <property type="entry name" value="Sig_transdc_resp-reg_receiver"/>
</dbReference>
<keyword evidence="2" id="KW-0805">Transcription regulation</keyword>
<dbReference type="GO" id="GO:0000160">
    <property type="term" value="P:phosphorelay signal transduction system"/>
    <property type="evidence" value="ECO:0007669"/>
    <property type="project" value="InterPro"/>
</dbReference>
<dbReference type="GO" id="GO:0003700">
    <property type="term" value="F:DNA-binding transcription factor activity"/>
    <property type="evidence" value="ECO:0007669"/>
    <property type="project" value="InterPro"/>
</dbReference>
<dbReference type="PROSITE" id="PS50110">
    <property type="entry name" value="RESPONSE_REGULATORY"/>
    <property type="match status" value="1"/>
</dbReference>
<dbReference type="Proteomes" id="UP000824209">
    <property type="component" value="Unassembled WGS sequence"/>
</dbReference>
<sequence length="531" mass="59976">MGAYRVLLVDDEEEIRQGICRKMNWEALGFVLAGEAANGMEALEVAEQTCPDVVLSDIKMPYMDGLELGRRLHRMMPAVKLVFFSGFDDFEYARQAIGVHALEYILKPINAQELSGVLEKIRDQLDKQLEERRNVAVWQERYEESLPLLREIFYSRLLGGKIPMEQIHERAAEYGLSFPDGVWAVAIASVTGEGLNIAEDAVLLSALDFLRAQFSLPNAAMQGALFNDNIALMVEIGGEDRFYAFMEELDRLCLLAETLLGFRVRFGVGTLCKRAEMFAASAAQAETALQYKAITDSRVLYIRDVEPRGDAAALFGEVQQQKVIAAVKLGSEAHVKEVVEQIVEQMRSSHLSIVQCQLFFLESLLSLMRAVRPGGEDFAALFEEEVSTMLSTDHFRSLDDMSGWLTEHFLKIQQMLGQHRSDTAGKSVYLAKEYIAGHYQDSELSVERLCEVLHLSPAYFSTLFKKETGMSFINYLTHMRMEKAAELLRTTDEKTYAIADQTGYPDANYFSYVFKRHFGVTPSKFRAKERG</sequence>
<dbReference type="PROSITE" id="PS01124">
    <property type="entry name" value="HTH_ARAC_FAMILY_2"/>
    <property type="match status" value="1"/>
</dbReference>
<dbReference type="GO" id="GO:0043565">
    <property type="term" value="F:sequence-specific DNA binding"/>
    <property type="evidence" value="ECO:0007669"/>
    <property type="project" value="InterPro"/>
</dbReference>
<dbReference type="EMBL" id="DWYA01000088">
    <property type="protein sequence ID" value="HJB40658.1"/>
    <property type="molecule type" value="Genomic_DNA"/>
</dbReference>
<accession>A0A9D2M5B1</accession>
<gene>
    <name evidence="9" type="ORF">H9943_09725</name>
</gene>
<dbReference type="InterPro" id="IPR009057">
    <property type="entry name" value="Homeodomain-like_sf"/>
</dbReference>
<comment type="caution">
    <text evidence="9">The sequence shown here is derived from an EMBL/GenBank/DDBJ whole genome shotgun (WGS) entry which is preliminary data.</text>
</comment>
<dbReference type="SMART" id="SM00342">
    <property type="entry name" value="HTH_ARAC"/>
    <property type="match status" value="1"/>
</dbReference>
<dbReference type="Pfam" id="PF00072">
    <property type="entry name" value="Response_reg"/>
    <property type="match status" value="1"/>
</dbReference>
<protein>
    <recommendedName>
        <fullName evidence="1">Stage 0 sporulation protein A homolog</fullName>
    </recommendedName>
</protein>
<evidence type="ECO:0000256" key="2">
    <source>
        <dbReference type="ARBA" id="ARBA00023015"/>
    </source>
</evidence>
<dbReference type="InterPro" id="IPR011006">
    <property type="entry name" value="CheY-like_superfamily"/>
</dbReference>
<dbReference type="PANTHER" id="PTHR43280:SF28">
    <property type="entry name" value="HTH-TYPE TRANSCRIPTIONAL ACTIVATOR RHAS"/>
    <property type="match status" value="1"/>
</dbReference>
<dbReference type="InterPro" id="IPR041522">
    <property type="entry name" value="CdaR_GGDEF"/>
</dbReference>
<dbReference type="Gene3D" id="3.40.50.2300">
    <property type="match status" value="1"/>
</dbReference>
<reference evidence="9" key="1">
    <citation type="journal article" date="2021" name="PeerJ">
        <title>Extensive microbial diversity within the chicken gut microbiome revealed by metagenomics and culture.</title>
        <authorList>
            <person name="Gilroy R."/>
            <person name="Ravi A."/>
            <person name="Getino M."/>
            <person name="Pursley I."/>
            <person name="Horton D.L."/>
            <person name="Alikhan N.F."/>
            <person name="Baker D."/>
            <person name="Gharbi K."/>
            <person name="Hall N."/>
            <person name="Watson M."/>
            <person name="Adriaenssens E.M."/>
            <person name="Foster-Nyarko E."/>
            <person name="Jarju S."/>
            <person name="Secka A."/>
            <person name="Antonio M."/>
            <person name="Oren A."/>
            <person name="Chaudhuri R.R."/>
            <person name="La Ragione R."/>
            <person name="Hildebrand F."/>
            <person name="Pallen M.J."/>
        </authorList>
    </citation>
    <scope>NUCLEOTIDE SEQUENCE</scope>
    <source>
        <strain evidence="9">ChiBcec8-14828</strain>
    </source>
</reference>
<dbReference type="SUPFAM" id="SSF52172">
    <property type="entry name" value="CheY-like"/>
    <property type="match status" value="1"/>
</dbReference>
<dbReference type="SMART" id="SM00448">
    <property type="entry name" value="REC"/>
    <property type="match status" value="1"/>
</dbReference>
<dbReference type="InterPro" id="IPR018060">
    <property type="entry name" value="HTH_AraC"/>
</dbReference>
<keyword evidence="4" id="KW-0804">Transcription</keyword>
<dbReference type="PRINTS" id="PR00032">
    <property type="entry name" value="HTHARAC"/>
</dbReference>
<dbReference type="AlphaFoldDB" id="A0A9D2M5B1"/>
<evidence type="ECO:0000256" key="3">
    <source>
        <dbReference type="ARBA" id="ARBA00023125"/>
    </source>
</evidence>
<dbReference type="InterPro" id="IPR020449">
    <property type="entry name" value="Tscrpt_reg_AraC-type_HTH"/>
</dbReference>